<dbReference type="InterPro" id="IPR013767">
    <property type="entry name" value="PAS_fold"/>
</dbReference>
<sequence>MSKPIIRFLGTQLELYAIRKDGSEIPVYIALGPLGTEKGTVVMALVRDITERKRAEKNFQRFIESLPDAIVIIDSKFNILLVNAQTEKIFGYKRKELLGKPYDMLIPERFTLVHLQRIKMGASSRLRLT</sequence>
<dbReference type="CDD" id="cd00130">
    <property type="entry name" value="PAS"/>
    <property type="match status" value="1"/>
</dbReference>
<evidence type="ECO:0000313" key="3">
    <source>
        <dbReference type="EMBL" id="KPQ44283.1"/>
    </source>
</evidence>
<dbReference type="EMBL" id="LKCM01000100">
    <property type="protein sequence ID" value="KPQ44283.1"/>
    <property type="molecule type" value="Genomic_DNA"/>
</dbReference>
<name>A0A0P8CBQ2_9EURY</name>
<dbReference type="InterPro" id="IPR000700">
    <property type="entry name" value="PAS-assoc_C"/>
</dbReference>
<gene>
    <name evidence="3" type="ORF">MPEBLZ_01144</name>
</gene>
<feature type="domain" description="PAS" evidence="1">
    <location>
        <begin position="55"/>
        <end position="108"/>
    </location>
</feature>
<protein>
    <submittedName>
        <fullName evidence="3">Sensory transduction histidine kinase</fullName>
    </submittedName>
</protein>
<dbReference type="Pfam" id="PF13426">
    <property type="entry name" value="PAS_9"/>
    <property type="match status" value="1"/>
</dbReference>
<evidence type="ECO:0000259" key="1">
    <source>
        <dbReference type="PROSITE" id="PS50112"/>
    </source>
</evidence>
<comment type="caution">
    <text evidence="3">The sequence shown here is derived from an EMBL/GenBank/DDBJ whole genome shotgun (WGS) entry which is preliminary data.</text>
</comment>
<accession>A0A0P8CBQ2</accession>
<evidence type="ECO:0000313" key="4">
    <source>
        <dbReference type="Proteomes" id="UP000050360"/>
    </source>
</evidence>
<dbReference type="Proteomes" id="UP000050360">
    <property type="component" value="Unassembled WGS sequence"/>
</dbReference>
<proteinExistence type="predicted"/>
<dbReference type="Pfam" id="PF00989">
    <property type="entry name" value="PAS"/>
    <property type="match status" value="1"/>
</dbReference>
<dbReference type="NCBIfam" id="TIGR00229">
    <property type="entry name" value="sensory_box"/>
    <property type="match status" value="2"/>
</dbReference>
<dbReference type="PROSITE" id="PS50113">
    <property type="entry name" value="PAC"/>
    <property type="match status" value="1"/>
</dbReference>
<dbReference type="SMART" id="SM00091">
    <property type="entry name" value="PAS"/>
    <property type="match status" value="1"/>
</dbReference>
<keyword evidence="3" id="KW-0418">Kinase</keyword>
<reference evidence="3 4" key="1">
    <citation type="submission" date="2015-09" db="EMBL/GenBank/DDBJ databases">
        <title>A metagenomics-based metabolic model of nitrate-dependent anaerobic oxidation of methane by Methanoperedens-like archaea.</title>
        <authorList>
            <person name="Arshad A."/>
            <person name="Speth D.R."/>
            <person name="De Graaf R.M."/>
            <person name="Op Den Camp H.J."/>
            <person name="Jetten M.S."/>
            <person name="Welte C.U."/>
        </authorList>
    </citation>
    <scope>NUCLEOTIDE SEQUENCE [LARGE SCALE GENOMIC DNA]</scope>
</reference>
<dbReference type="InterPro" id="IPR035965">
    <property type="entry name" value="PAS-like_dom_sf"/>
</dbReference>
<dbReference type="Gene3D" id="3.30.450.20">
    <property type="entry name" value="PAS domain"/>
    <property type="match status" value="2"/>
</dbReference>
<dbReference type="SUPFAM" id="SSF55785">
    <property type="entry name" value="PYP-like sensor domain (PAS domain)"/>
    <property type="match status" value="2"/>
</dbReference>
<dbReference type="InterPro" id="IPR000014">
    <property type="entry name" value="PAS"/>
</dbReference>
<dbReference type="GO" id="GO:0016301">
    <property type="term" value="F:kinase activity"/>
    <property type="evidence" value="ECO:0007669"/>
    <property type="project" value="UniProtKB-KW"/>
</dbReference>
<feature type="domain" description="PAC" evidence="2">
    <location>
        <begin position="11"/>
        <end position="61"/>
    </location>
</feature>
<organism evidence="3 4">
    <name type="scientific">Candidatus Methanoperedens nitratireducens</name>
    <dbReference type="NCBI Taxonomy" id="1392998"/>
    <lineage>
        <taxon>Archaea</taxon>
        <taxon>Methanobacteriati</taxon>
        <taxon>Methanobacteriota</taxon>
        <taxon>Stenosarchaea group</taxon>
        <taxon>Methanomicrobia</taxon>
        <taxon>Methanosarcinales</taxon>
        <taxon>ANME-2 cluster</taxon>
        <taxon>Candidatus Methanoperedentaceae</taxon>
        <taxon>Candidatus Methanoperedens</taxon>
    </lineage>
</organism>
<keyword evidence="3" id="KW-0808">Transferase</keyword>
<dbReference type="PROSITE" id="PS50112">
    <property type="entry name" value="PAS"/>
    <property type="match status" value="1"/>
</dbReference>
<evidence type="ECO:0000259" key="2">
    <source>
        <dbReference type="PROSITE" id="PS50113"/>
    </source>
</evidence>
<dbReference type="GO" id="GO:0006355">
    <property type="term" value="P:regulation of DNA-templated transcription"/>
    <property type="evidence" value="ECO:0007669"/>
    <property type="project" value="InterPro"/>
</dbReference>
<dbReference type="AlphaFoldDB" id="A0A0P8CBQ2"/>